<keyword evidence="6" id="KW-0966">Cell projection</keyword>
<comment type="caution">
    <text evidence="6">The sequence shown here is derived from an EMBL/GenBank/DDBJ whole genome shotgun (WGS) entry which is preliminary data.</text>
</comment>
<dbReference type="Pfam" id="PF13860">
    <property type="entry name" value="FlgD_ig"/>
    <property type="match status" value="1"/>
</dbReference>
<dbReference type="EMBL" id="DTPE01000155">
    <property type="protein sequence ID" value="HGE75198.1"/>
    <property type="molecule type" value="Genomic_DNA"/>
</dbReference>
<name>A0A7V3VSP4_9BACT</name>
<evidence type="ECO:0000313" key="6">
    <source>
        <dbReference type="EMBL" id="HGE75198.1"/>
    </source>
</evidence>
<feature type="domain" description="FlgD Tudor-like" evidence="5">
    <location>
        <begin position="88"/>
        <end position="221"/>
    </location>
</feature>
<dbReference type="InterPro" id="IPR005648">
    <property type="entry name" value="FlgD"/>
</dbReference>
<dbReference type="Gene3D" id="2.60.40.4070">
    <property type="match status" value="1"/>
</dbReference>
<evidence type="ECO:0000259" key="4">
    <source>
        <dbReference type="Pfam" id="PF13860"/>
    </source>
</evidence>
<accession>A0A7V3VSP4</accession>
<organism evidence="6">
    <name type="scientific">Mesoaciditoga lauensis</name>
    <dbReference type="NCBI Taxonomy" id="1495039"/>
    <lineage>
        <taxon>Bacteria</taxon>
        <taxon>Thermotogati</taxon>
        <taxon>Thermotogota</taxon>
        <taxon>Thermotogae</taxon>
        <taxon>Mesoaciditogales</taxon>
        <taxon>Mesoaciditogaceae</taxon>
        <taxon>Mesoaciditoga</taxon>
    </lineage>
</organism>
<evidence type="ECO:0000256" key="3">
    <source>
        <dbReference type="RuleBase" id="RU362076"/>
    </source>
</evidence>
<dbReference type="Pfam" id="PF13861">
    <property type="entry name" value="FLgD_tudor"/>
    <property type="match status" value="1"/>
</dbReference>
<evidence type="ECO:0000259" key="5">
    <source>
        <dbReference type="Pfam" id="PF13861"/>
    </source>
</evidence>
<dbReference type="AlphaFoldDB" id="A0A7V3VSP4"/>
<gene>
    <name evidence="6" type="ORF">ENX73_03640</name>
</gene>
<keyword evidence="2 3" id="KW-1005">Bacterial flagellum biogenesis</keyword>
<dbReference type="InterPro" id="IPR025963">
    <property type="entry name" value="FLgD_Tudor"/>
</dbReference>
<proteinExistence type="inferred from homology"/>
<feature type="domain" description="FlgD/Vpr Ig-like" evidence="4">
    <location>
        <begin position="112"/>
        <end position="180"/>
    </location>
</feature>
<dbReference type="InterPro" id="IPR025965">
    <property type="entry name" value="FlgD/Vpr_Ig-like"/>
</dbReference>
<dbReference type="Pfam" id="PF03963">
    <property type="entry name" value="FlgD"/>
    <property type="match status" value="1"/>
</dbReference>
<dbReference type="Gene3D" id="2.30.30.910">
    <property type="match status" value="1"/>
</dbReference>
<keyword evidence="6" id="KW-0969">Cilium</keyword>
<reference evidence="6" key="1">
    <citation type="journal article" date="2020" name="mSystems">
        <title>Genome- and Community-Level Interaction Insights into Carbon Utilization and Element Cycling Functions of Hydrothermarchaeota in Hydrothermal Sediment.</title>
        <authorList>
            <person name="Zhou Z."/>
            <person name="Liu Y."/>
            <person name="Xu W."/>
            <person name="Pan J."/>
            <person name="Luo Z.H."/>
            <person name="Li M."/>
        </authorList>
    </citation>
    <scope>NUCLEOTIDE SEQUENCE [LARGE SCALE GENOMIC DNA]</scope>
    <source>
        <strain evidence="6">SpSt-966</strain>
    </source>
</reference>
<comment type="function">
    <text evidence="3">Required for flagellar hook formation. May act as a scaffolding protein.</text>
</comment>
<sequence>MLSISSINPTISVGTVSSNQTGTASGSSNQLGENAFLQLLITELQNQDPLNPTDSTKFVSQLSQLTATEQTTNLANSFTKFETNFASSEQLQAATLIGKDVSTQNNQVDVISGQAGKIGFTLPANASATLQITDSNGNVMDTINLGELNAGANTYQWNALNSQGVRVPDGTYDYQIQATESNGTQLLYSGINTGTVQSVQIENGQIYVVVNGTSYPISQVTQISSGSATSNL</sequence>
<dbReference type="GO" id="GO:0044781">
    <property type="term" value="P:bacterial-type flagellum organization"/>
    <property type="evidence" value="ECO:0007669"/>
    <property type="project" value="UniProtKB-UniRule"/>
</dbReference>
<comment type="similarity">
    <text evidence="1 3">Belongs to the FlgD family.</text>
</comment>
<evidence type="ECO:0000256" key="1">
    <source>
        <dbReference type="ARBA" id="ARBA00010577"/>
    </source>
</evidence>
<evidence type="ECO:0000256" key="2">
    <source>
        <dbReference type="ARBA" id="ARBA00022795"/>
    </source>
</evidence>
<protein>
    <recommendedName>
        <fullName evidence="3">Basal-body rod modification protein FlgD</fullName>
    </recommendedName>
</protein>
<keyword evidence="6" id="KW-0282">Flagellum</keyword>